<keyword evidence="2" id="KW-1185">Reference proteome</keyword>
<protein>
    <submittedName>
        <fullName evidence="1">Uncharacterized protein</fullName>
    </submittedName>
</protein>
<comment type="caution">
    <text evidence="1">The sequence shown here is derived from an EMBL/GenBank/DDBJ whole genome shotgun (WGS) entry which is preliminary data.</text>
</comment>
<evidence type="ECO:0000313" key="1">
    <source>
        <dbReference type="EMBL" id="KAF7374533.1"/>
    </source>
</evidence>
<evidence type="ECO:0000313" key="2">
    <source>
        <dbReference type="Proteomes" id="UP000623467"/>
    </source>
</evidence>
<name>A0A8H7DJF6_9AGAR</name>
<dbReference type="Proteomes" id="UP000623467">
    <property type="component" value="Unassembled WGS sequence"/>
</dbReference>
<sequence>MSLHETTSRAEALSTRCAATPGMNSFQPIAASALEACRAANLVGNQTTRKLAVNETDRMINGMATAVLPLLDDTRNLKQIEAKLHEIRRANEHMPVRSRTGKLMRNAFDRETSRLEKELKALVDALLKGTYTFPSAESKKAAATELANAPPVFSETAQTAKSNRATALQLAAHPSMVTGSIVERAATLGLDEPEVPNHSESLVALTSILSDIHVYLIMVNKVKDRIAEFDWKLHKALEFTVHFSSILDL</sequence>
<dbReference type="EMBL" id="JACAZH010000002">
    <property type="protein sequence ID" value="KAF7374533.1"/>
    <property type="molecule type" value="Genomic_DNA"/>
</dbReference>
<gene>
    <name evidence="1" type="ORF">MSAN_00337900</name>
</gene>
<proteinExistence type="predicted"/>
<reference evidence="1" key="1">
    <citation type="submission" date="2020-05" db="EMBL/GenBank/DDBJ databases">
        <title>Mycena genomes resolve the evolution of fungal bioluminescence.</title>
        <authorList>
            <person name="Tsai I.J."/>
        </authorList>
    </citation>
    <scope>NUCLEOTIDE SEQUENCE</scope>
    <source>
        <strain evidence="1">160909Yilan</strain>
    </source>
</reference>
<accession>A0A8H7DJF6</accession>
<dbReference type="AlphaFoldDB" id="A0A8H7DJF6"/>
<organism evidence="1 2">
    <name type="scientific">Mycena sanguinolenta</name>
    <dbReference type="NCBI Taxonomy" id="230812"/>
    <lineage>
        <taxon>Eukaryota</taxon>
        <taxon>Fungi</taxon>
        <taxon>Dikarya</taxon>
        <taxon>Basidiomycota</taxon>
        <taxon>Agaricomycotina</taxon>
        <taxon>Agaricomycetes</taxon>
        <taxon>Agaricomycetidae</taxon>
        <taxon>Agaricales</taxon>
        <taxon>Marasmiineae</taxon>
        <taxon>Mycenaceae</taxon>
        <taxon>Mycena</taxon>
    </lineage>
</organism>